<organism evidence="3">
    <name type="scientific">uncultured Sulfurovum sp</name>
    <dbReference type="NCBI Taxonomy" id="269237"/>
    <lineage>
        <taxon>Bacteria</taxon>
        <taxon>Pseudomonadati</taxon>
        <taxon>Campylobacterota</taxon>
        <taxon>Epsilonproteobacteria</taxon>
        <taxon>Campylobacterales</taxon>
        <taxon>Sulfurovaceae</taxon>
        <taxon>Sulfurovum</taxon>
        <taxon>environmental samples</taxon>
    </lineage>
</organism>
<feature type="transmembrane region" description="Helical" evidence="1">
    <location>
        <begin position="373"/>
        <end position="392"/>
    </location>
</feature>
<dbReference type="Pfam" id="PF13781">
    <property type="entry name" value="DoxX_3"/>
    <property type="match status" value="1"/>
</dbReference>
<proteinExistence type="predicted"/>
<reference evidence="3" key="1">
    <citation type="submission" date="2020-01" db="EMBL/GenBank/DDBJ databases">
        <authorList>
            <person name="Meier V. D."/>
            <person name="Meier V D."/>
        </authorList>
    </citation>
    <scope>NUCLEOTIDE SEQUENCE</scope>
    <source>
        <strain evidence="3">HLG_WM_MAG_04</strain>
    </source>
</reference>
<dbReference type="GO" id="GO:0044877">
    <property type="term" value="F:protein-containing complex binding"/>
    <property type="evidence" value="ECO:0007669"/>
    <property type="project" value="TreeGrafter"/>
</dbReference>
<name>A0A6S6SMY8_9BACT</name>
<dbReference type="InterPro" id="IPR036291">
    <property type="entry name" value="NAD(P)-bd_dom_sf"/>
</dbReference>
<dbReference type="InterPro" id="IPR025695">
    <property type="entry name" value="DoxX-like"/>
</dbReference>
<dbReference type="InterPro" id="IPR051207">
    <property type="entry name" value="ComplexI_NDUFA9_subunit"/>
</dbReference>
<feature type="transmembrane region" description="Helical" evidence="1">
    <location>
        <begin position="334"/>
        <end position="361"/>
    </location>
</feature>
<dbReference type="SUPFAM" id="SSF51735">
    <property type="entry name" value="NAD(P)-binding Rossmann-fold domains"/>
    <property type="match status" value="1"/>
</dbReference>
<protein>
    <submittedName>
        <fullName evidence="3">NAD-dependent epimerase/dehydratase</fullName>
    </submittedName>
</protein>
<dbReference type="InterPro" id="IPR016040">
    <property type="entry name" value="NAD(P)-bd_dom"/>
</dbReference>
<evidence type="ECO:0000259" key="2">
    <source>
        <dbReference type="Pfam" id="PF13460"/>
    </source>
</evidence>
<sequence length="418" mass="46474">MKVLVIGATGFIGQGIYNFLKRGEHDVVAGVRHVEYFEGKAIAIDFATLHKDKELLFKLEGFDVVVNAVGIIAPTKTQSFEQMHTLAPMVLFDACKEANVKKVIQLSALGSQNGSTAYHSSKNRADEYLRALGLDYAILHPSIVYGDDGKSTALFQALASLPFVPLIGDGSQLLQPIALEDLVLTVKRAIDFHEKALELDLVGPKSMTYKEVLEGFREYLGLKPAKFVSVPTFGTNIIGKILDEPTVSLDNIKMLNEGNSASVEPLKKFLTHTPVSMQERLFSLKASNAQKLFASLYFMRPLLRWVLGFVWIWSGIVSAFLYPQPLALELLYEIGVPLGLALPLLYLASFLDIVIGVLTIVGYRLQALLKFQMLVIVVYTLLLTFLATHHWLHPFGPVLKNLPLLISIYILSRLEKFR</sequence>
<dbReference type="Pfam" id="PF13460">
    <property type="entry name" value="NAD_binding_10"/>
    <property type="match status" value="1"/>
</dbReference>
<dbReference type="Gene3D" id="3.40.50.720">
    <property type="entry name" value="NAD(P)-binding Rossmann-like Domain"/>
    <property type="match status" value="1"/>
</dbReference>
<dbReference type="AlphaFoldDB" id="A0A6S6SMY8"/>
<dbReference type="PANTHER" id="PTHR12126">
    <property type="entry name" value="NADH-UBIQUINONE OXIDOREDUCTASE 39 KDA SUBUNIT-RELATED"/>
    <property type="match status" value="1"/>
</dbReference>
<gene>
    <name evidence="3" type="ORF">HELGO_WM29245</name>
</gene>
<feature type="domain" description="NAD(P)-binding" evidence="2">
    <location>
        <begin position="7"/>
        <end position="149"/>
    </location>
</feature>
<evidence type="ECO:0000313" key="3">
    <source>
        <dbReference type="EMBL" id="CAA6804078.1"/>
    </source>
</evidence>
<dbReference type="PANTHER" id="PTHR12126:SF11">
    <property type="entry name" value="NADH DEHYDROGENASE [UBIQUINONE] 1 ALPHA SUBCOMPLEX SUBUNIT 9, MITOCHONDRIAL"/>
    <property type="match status" value="1"/>
</dbReference>
<keyword evidence="1" id="KW-1133">Transmembrane helix</keyword>
<feature type="transmembrane region" description="Helical" evidence="1">
    <location>
        <begin position="302"/>
        <end position="322"/>
    </location>
</feature>
<keyword evidence="1" id="KW-0472">Membrane</keyword>
<keyword evidence="1" id="KW-0812">Transmembrane</keyword>
<accession>A0A6S6SMY8</accession>
<evidence type="ECO:0000256" key="1">
    <source>
        <dbReference type="SAM" id="Phobius"/>
    </source>
</evidence>
<dbReference type="EMBL" id="CACVAX010000009">
    <property type="protein sequence ID" value="CAA6804078.1"/>
    <property type="molecule type" value="Genomic_DNA"/>
</dbReference>